<organism evidence="3 4">
    <name type="scientific">Massilia mucilaginosa</name>
    <dbReference type="NCBI Taxonomy" id="2609282"/>
    <lineage>
        <taxon>Bacteria</taxon>
        <taxon>Pseudomonadati</taxon>
        <taxon>Pseudomonadota</taxon>
        <taxon>Betaproteobacteria</taxon>
        <taxon>Burkholderiales</taxon>
        <taxon>Oxalobacteraceae</taxon>
        <taxon>Telluria group</taxon>
        <taxon>Massilia</taxon>
    </lineage>
</organism>
<name>A0ABX0NZE2_9BURK</name>
<gene>
    <name evidence="3" type="ORF">F2P45_24920</name>
</gene>
<protein>
    <submittedName>
        <fullName evidence="3">PEP-CTERM sorting domain-containing protein</fullName>
    </submittedName>
</protein>
<dbReference type="Pfam" id="PF07589">
    <property type="entry name" value="PEP-CTERM"/>
    <property type="match status" value="1"/>
</dbReference>
<dbReference type="NCBIfam" id="TIGR02595">
    <property type="entry name" value="PEP_CTERM"/>
    <property type="match status" value="1"/>
</dbReference>
<proteinExistence type="predicted"/>
<feature type="chain" id="PRO_5047504597" evidence="1">
    <location>
        <begin position="21"/>
        <end position="229"/>
    </location>
</feature>
<dbReference type="InterPro" id="IPR013424">
    <property type="entry name" value="Ice-binding_C"/>
</dbReference>
<evidence type="ECO:0000259" key="2">
    <source>
        <dbReference type="Pfam" id="PF07589"/>
    </source>
</evidence>
<sequence length="229" mass="25138">MKRLALFAALSLAFTATVHAAPVITQMHTATIGHYWQEFSPNAQFMVFSIADRYKLSDGTEWKAGAGWHPSAYSTLASTAVDGSTIRYTFHTPADGILFQNVDYSFGDHSAKGMLTVDNALTIEALLGSNTAKLSGYATVKSNDATWYGEPRFNYYGAKVGDKVYFEQNFELSNAVFTNQLFNTSFDYNLTGVVDFTRRAGEVPEPGSLLILLAGAAAMATVRRRRRQA</sequence>
<feature type="signal peptide" evidence="1">
    <location>
        <begin position="1"/>
        <end position="20"/>
    </location>
</feature>
<evidence type="ECO:0000313" key="3">
    <source>
        <dbReference type="EMBL" id="NHZ92222.1"/>
    </source>
</evidence>
<reference evidence="3 4" key="1">
    <citation type="submission" date="2019-10" db="EMBL/GenBank/DDBJ databases">
        <title>Taxonomy of Antarctic Massilia spp.: description of Massilia rubra sp. nov., Massilia aquatica sp. nov., Massilia mucilaginosa sp. nov., Massilia frigida sp. nov. isolated from streams, lakes and regoliths.</title>
        <authorList>
            <person name="Holochova P."/>
            <person name="Sedlacek I."/>
            <person name="Kralova S."/>
            <person name="Maslanova I."/>
            <person name="Busse H.-J."/>
            <person name="Stankova E."/>
            <person name="Vrbovska V."/>
            <person name="Kovarovic V."/>
            <person name="Bartak M."/>
            <person name="Svec P."/>
            <person name="Pantucek R."/>
        </authorList>
    </citation>
    <scope>NUCLEOTIDE SEQUENCE [LARGE SCALE GENOMIC DNA]</scope>
    <source>
        <strain evidence="3 4">CCM 8733</strain>
    </source>
</reference>
<evidence type="ECO:0000313" key="4">
    <source>
        <dbReference type="Proteomes" id="UP000609726"/>
    </source>
</evidence>
<keyword evidence="4" id="KW-1185">Reference proteome</keyword>
<feature type="domain" description="Ice-binding protein C-terminal" evidence="2">
    <location>
        <begin position="203"/>
        <end position="226"/>
    </location>
</feature>
<comment type="caution">
    <text evidence="3">The sequence shown here is derived from an EMBL/GenBank/DDBJ whole genome shotgun (WGS) entry which is preliminary data.</text>
</comment>
<dbReference type="RefSeq" id="WP_166880899.1">
    <property type="nucleotide sequence ID" value="NZ_WHJH01000042.1"/>
</dbReference>
<dbReference type="EMBL" id="WHJH01000042">
    <property type="protein sequence ID" value="NHZ92222.1"/>
    <property type="molecule type" value="Genomic_DNA"/>
</dbReference>
<dbReference type="Proteomes" id="UP000609726">
    <property type="component" value="Unassembled WGS sequence"/>
</dbReference>
<accession>A0ABX0NZE2</accession>
<keyword evidence="1" id="KW-0732">Signal</keyword>
<evidence type="ECO:0000256" key="1">
    <source>
        <dbReference type="SAM" id="SignalP"/>
    </source>
</evidence>